<protein>
    <submittedName>
        <fullName evidence="3">Glycoside hydrolase family 16 protein</fullName>
    </submittedName>
</protein>
<dbReference type="AlphaFoldDB" id="A0A5C4M443"/>
<comment type="caution">
    <text evidence="3">The sequence shown here is derived from an EMBL/GenBank/DDBJ whole genome shotgun (WGS) entry which is preliminary data.</text>
</comment>
<dbReference type="PROSITE" id="PS51762">
    <property type="entry name" value="GH16_2"/>
    <property type="match status" value="1"/>
</dbReference>
<evidence type="ECO:0000259" key="2">
    <source>
        <dbReference type="PROSITE" id="PS51762"/>
    </source>
</evidence>
<dbReference type="OrthoDB" id="273319at2"/>
<dbReference type="InterPro" id="IPR050546">
    <property type="entry name" value="Glycosyl_Hydrlase_16"/>
</dbReference>
<dbReference type="EMBL" id="VDFW01000005">
    <property type="protein sequence ID" value="TNC27833.1"/>
    <property type="molecule type" value="Genomic_DNA"/>
</dbReference>
<dbReference type="GO" id="GO:0004553">
    <property type="term" value="F:hydrolase activity, hydrolyzing O-glycosyl compounds"/>
    <property type="evidence" value="ECO:0007669"/>
    <property type="project" value="InterPro"/>
</dbReference>
<dbReference type="InterPro" id="IPR000757">
    <property type="entry name" value="Beta-glucanase-like"/>
</dbReference>
<sequence>MRSALVRFGGAITAAAGLLFAPSGPPAAAPARPWVLAESEEFAGGVLQPRAWEVYNGYNPLSGETWRADHCSVSHGVLELRADRSGLCGIAARTQHVYARIEVRARFPVPADPGLAPVFLLWPQDDRDWPQAGEIDFMECYDPARQSFESWLHYARAGRDASDTAGRYRVDMTGWHTYAVEWTRDAVAVSVDGRTWHTYRRHVPAGPMHLTLQIDRVGRVAGAANAEVDWVRTYRQ</sequence>
<accession>A0A5C4M443</accession>
<evidence type="ECO:0000313" key="4">
    <source>
        <dbReference type="Proteomes" id="UP000305546"/>
    </source>
</evidence>
<evidence type="ECO:0000256" key="1">
    <source>
        <dbReference type="SAM" id="SignalP"/>
    </source>
</evidence>
<dbReference type="Pfam" id="PF00722">
    <property type="entry name" value="Glyco_hydro_16"/>
    <property type="match status" value="1"/>
</dbReference>
<dbReference type="SUPFAM" id="SSF49899">
    <property type="entry name" value="Concanavalin A-like lectins/glucanases"/>
    <property type="match status" value="1"/>
</dbReference>
<evidence type="ECO:0000313" key="3">
    <source>
        <dbReference type="EMBL" id="TNC27833.1"/>
    </source>
</evidence>
<feature type="signal peptide" evidence="1">
    <location>
        <begin position="1"/>
        <end position="28"/>
    </location>
</feature>
<keyword evidence="4" id="KW-1185">Reference proteome</keyword>
<gene>
    <name evidence="3" type="ORF">FG385_09045</name>
</gene>
<dbReference type="GO" id="GO:0005975">
    <property type="term" value="P:carbohydrate metabolic process"/>
    <property type="evidence" value="ECO:0007669"/>
    <property type="project" value="InterPro"/>
</dbReference>
<organism evidence="3 4">
    <name type="scientific">Amycolatopsis alkalitolerans</name>
    <dbReference type="NCBI Taxonomy" id="2547244"/>
    <lineage>
        <taxon>Bacteria</taxon>
        <taxon>Bacillati</taxon>
        <taxon>Actinomycetota</taxon>
        <taxon>Actinomycetes</taxon>
        <taxon>Pseudonocardiales</taxon>
        <taxon>Pseudonocardiaceae</taxon>
        <taxon>Amycolatopsis</taxon>
    </lineage>
</organism>
<feature type="domain" description="GH16" evidence="2">
    <location>
        <begin position="40"/>
        <end position="236"/>
    </location>
</feature>
<dbReference type="PANTHER" id="PTHR10963:SF60">
    <property type="entry name" value="GRAM-NEGATIVE BACTERIA-BINDING PROTEIN 1-RELATED"/>
    <property type="match status" value="1"/>
</dbReference>
<feature type="chain" id="PRO_5022843143" evidence="1">
    <location>
        <begin position="29"/>
        <end position="236"/>
    </location>
</feature>
<dbReference type="CDD" id="cd00413">
    <property type="entry name" value="Glyco_hydrolase_16"/>
    <property type="match status" value="1"/>
</dbReference>
<keyword evidence="3" id="KW-0378">Hydrolase</keyword>
<reference evidence="3 4" key="1">
    <citation type="submission" date="2019-06" db="EMBL/GenBank/DDBJ databases">
        <title>Amycolatopsis alkalitolerans sp. nov., isolated from Gastrodia elata Blume.</title>
        <authorList>
            <person name="Narsing Rao M.P."/>
            <person name="Li W.J."/>
        </authorList>
    </citation>
    <scope>NUCLEOTIDE SEQUENCE [LARGE SCALE GENOMIC DNA]</scope>
    <source>
        <strain evidence="3 4">SYSUP0005</strain>
    </source>
</reference>
<dbReference type="InterPro" id="IPR013320">
    <property type="entry name" value="ConA-like_dom_sf"/>
</dbReference>
<dbReference type="RefSeq" id="WP_139096156.1">
    <property type="nucleotide sequence ID" value="NZ_VDFW01000005.1"/>
</dbReference>
<dbReference type="Gene3D" id="2.60.120.200">
    <property type="match status" value="1"/>
</dbReference>
<keyword evidence="1" id="KW-0732">Signal</keyword>
<name>A0A5C4M443_9PSEU</name>
<proteinExistence type="predicted"/>
<dbReference type="PANTHER" id="PTHR10963">
    <property type="entry name" value="GLYCOSYL HYDROLASE-RELATED"/>
    <property type="match status" value="1"/>
</dbReference>
<dbReference type="Proteomes" id="UP000305546">
    <property type="component" value="Unassembled WGS sequence"/>
</dbReference>